<feature type="transmembrane region" description="Helical" evidence="1">
    <location>
        <begin position="36"/>
        <end position="55"/>
    </location>
</feature>
<keyword evidence="1" id="KW-0472">Membrane</keyword>
<evidence type="ECO:0000313" key="3">
    <source>
        <dbReference type="Proteomes" id="UP000823749"/>
    </source>
</evidence>
<dbReference type="AlphaFoldDB" id="A0AAV6KJY0"/>
<proteinExistence type="predicted"/>
<keyword evidence="3" id="KW-1185">Reference proteome</keyword>
<comment type="caution">
    <text evidence="2">The sequence shown here is derived from an EMBL/GenBank/DDBJ whole genome shotgun (WGS) entry which is preliminary data.</text>
</comment>
<organism evidence="2 3">
    <name type="scientific">Rhododendron griersonianum</name>
    <dbReference type="NCBI Taxonomy" id="479676"/>
    <lineage>
        <taxon>Eukaryota</taxon>
        <taxon>Viridiplantae</taxon>
        <taxon>Streptophyta</taxon>
        <taxon>Embryophyta</taxon>
        <taxon>Tracheophyta</taxon>
        <taxon>Spermatophyta</taxon>
        <taxon>Magnoliopsida</taxon>
        <taxon>eudicotyledons</taxon>
        <taxon>Gunneridae</taxon>
        <taxon>Pentapetalae</taxon>
        <taxon>asterids</taxon>
        <taxon>Ericales</taxon>
        <taxon>Ericaceae</taxon>
        <taxon>Ericoideae</taxon>
        <taxon>Rhodoreae</taxon>
        <taxon>Rhododendron</taxon>
    </lineage>
</organism>
<gene>
    <name evidence="2" type="ORF">RHGRI_010655</name>
</gene>
<name>A0AAV6KJY0_9ERIC</name>
<keyword evidence="1" id="KW-1133">Transmembrane helix</keyword>
<sequence>MPRIHFFVPFGVDAYVPWQSLQEEQELHDPGSHLGLSGPLVILILMFFTFLHLILL</sequence>
<accession>A0AAV6KJY0</accession>
<evidence type="ECO:0000313" key="2">
    <source>
        <dbReference type="EMBL" id="KAG5552635.1"/>
    </source>
</evidence>
<reference evidence="2" key="1">
    <citation type="submission" date="2020-08" db="EMBL/GenBank/DDBJ databases">
        <title>Plant Genome Project.</title>
        <authorList>
            <person name="Zhang R.-G."/>
        </authorList>
    </citation>
    <scope>NUCLEOTIDE SEQUENCE</scope>
    <source>
        <strain evidence="2">WSP0</strain>
        <tissue evidence="2">Leaf</tissue>
    </source>
</reference>
<keyword evidence="1" id="KW-0812">Transmembrane</keyword>
<protein>
    <submittedName>
        <fullName evidence="2">Uncharacterized protein</fullName>
    </submittedName>
</protein>
<evidence type="ECO:0000256" key="1">
    <source>
        <dbReference type="SAM" id="Phobius"/>
    </source>
</evidence>
<dbReference type="Proteomes" id="UP000823749">
    <property type="component" value="Chromosome 4"/>
</dbReference>
<dbReference type="EMBL" id="JACTNZ010000004">
    <property type="protein sequence ID" value="KAG5552635.1"/>
    <property type="molecule type" value="Genomic_DNA"/>
</dbReference>